<protein>
    <submittedName>
        <fullName evidence="3">Uncharacterized protein YndB with AHSA1/START domain</fullName>
    </submittedName>
</protein>
<evidence type="ECO:0000256" key="1">
    <source>
        <dbReference type="ARBA" id="ARBA00006817"/>
    </source>
</evidence>
<dbReference type="Gene3D" id="3.30.530.20">
    <property type="match status" value="1"/>
</dbReference>
<name>A0A4R3KTR4_9SPHI</name>
<reference evidence="3 4" key="1">
    <citation type="submission" date="2019-03" db="EMBL/GenBank/DDBJ databases">
        <title>Genomic Encyclopedia of Type Strains, Phase IV (KMG-IV): sequencing the most valuable type-strain genomes for metagenomic binning, comparative biology and taxonomic classification.</title>
        <authorList>
            <person name="Goeker M."/>
        </authorList>
    </citation>
    <scope>NUCLEOTIDE SEQUENCE [LARGE SCALE GENOMIC DNA]</scope>
    <source>
        <strain evidence="3 4">DSM 21100</strain>
    </source>
</reference>
<comment type="caution">
    <text evidence="3">The sequence shown here is derived from an EMBL/GenBank/DDBJ whole genome shotgun (WGS) entry which is preliminary data.</text>
</comment>
<dbReference type="EMBL" id="SMAD01000003">
    <property type="protein sequence ID" value="TCS88417.1"/>
    <property type="molecule type" value="Genomic_DNA"/>
</dbReference>
<dbReference type="Pfam" id="PF08327">
    <property type="entry name" value="AHSA1"/>
    <property type="match status" value="1"/>
</dbReference>
<dbReference type="SUPFAM" id="SSF55961">
    <property type="entry name" value="Bet v1-like"/>
    <property type="match status" value="1"/>
</dbReference>
<dbReference type="CDD" id="cd08893">
    <property type="entry name" value="SRPBCC_CalC_Aha1-like_GntR-HTH"/>
    <property type="match status" value="1"/>
</dbReference>
<dbReference type="RefSeq" id="WP_132128624.1">
    <property type="nucleotide sequence ID" value="NZ_CP042432.1"/>
</dbReference>
<dbReference type="AlphaFoldDB" id="A0A4R3KTR4"/>
<organism evidence="3 4">
    <name type="scientific">Anseongella ginsenosidimutans</name>
    <dbReference type="NCBI Taxonomy" id="496056"/>
    <lineage>
        <taxon>Bacteria</taxon>
        <taxon>Pseudomonadati</taxon>
        <taxon>Bacteroidota</taxon>
        <taxon>Sphingobacteriia</taxon>
        <taxon>Sphingobacteriales</taxon>
        <taxon>Sphingobacteriaceae</taxon>
        <taxon>Anseongella</taxon>
    </lineage>
</organism>
<dbReference type="OrthoDB" id="1445093at2"/>
<comment type="similarity">
    <text evidence="1">Belongs to the AHA1 family.</text>
</comment>
<feature type="domain" description="Activator of Hsp90 ATPase homologue 1/2-like C-terminal" evidence="2">
    <location>
        <begin position="16"/>
        <end position="139"/>
    </location>
</feature>
<evidence type="ECO:0000313" key="3">
    <source>
        <dbReference type="EMBL" id="TCS88417.1"/>
    </source>
</evidence>
<proteinExistence type="inferred from homology"/>
<keyword evidence="4" id="KW-1185">Reference proteome</keyword>
<evidence type="ECO:0000259" key="2">
    <source>
        <dbReference type="Pfam" id="PF08327"/>
    </source>
</evidence>
<dbReference type="InterPro" id="IPR023393">
    <property type="entry name" value="START-like_dom_sf"/>
</dbReference>
<sequence length="154" mass="17766">MTATKPDFVYVLFIKTTTEQLWNALLDPEMTKQFWGRHRNVSDWKVGSSWEHQDYDNSSTIDIVGEVIENEPNKKLVLTWATPDDEKANKNQSQVTFELTPFFDSVQLTVTHRYLPEEVYQGIALGWAGVLSSLKSLLETGKPLESTTKRWEKK</sequence>
<dbReference type="InterPro" id="IPR013538">
    <property type="entry name" value="ASHA1/2-like_C"/>
</dbReference>
<gene>
    <name evidence="3" type="ORF">EDD80_103282</name>
</gene>
<dbReference type="Proteomes" id="UP000295807">
    <property type="component" value="Unassembled WGS sequence"/>
</dbReference>
<accession>A0A4R3KTR4</accession>
<evidence type="ECO:0000313" key="4">
    <source>
        <dbReference type="Proteomes" id="UP000295807"/>
    </source>
</evidence>